<dbReference type="Gene3D" id="3.40.190.10">
    <property type="entry name" value="Periplasmic binding protein-like II"/>
    <property type="match status" value="1"/>
</dbReference>
<reference evidence="8 9" key="1">
    <citation type="submission" date="2014-08" db="EMBL/GenBank/DDBJ databases">
        <title>Genome sequence of Tetragenococcus muriaticus.</title>
        <authorList>
            <person name="Chuea-nongthon C."/>
            <person name="Rodtong S."/>
            <person name="Yongsawatdigul J."/>
            <person name="Steele J.L."/>
            <person name="Liu X.-y."/>
            <person name="Speers J."/>
            <person name="Glasner J.D."/>
            <person name="Neeno-Eckwall E.C."/>
        </authorList>
    </citation>
    <scope>NUCLEOTIDE SEQUENCE [LARGE SCALE GENOMIC DNA]</scope>
    <source>
        <strain evidence="8 9">PMC-11-5</strain>
    </source>
</reference>
<dbReference type="AlphaFoldDB" id="A0A091CFY8"/>
<sequence length="141" mass="15048">MKKGAVFCVLAMVVALGACSNEENEATTEDEPVVRIGSIGADTDVWRFIAQSEAAEDAGIEIEVEDIDGGVMKNNATSDGDIDANAFQTIGYLESYNEDSSEELVPIATTYVEPVGIYSDRYESIEEVEDGAEVALANNLA</sequence>
<keyword evidence="4" id="KW-0472">Membrane</keyword>
<keyword evidence="3 7" id="KW-0732">Signal</keyword>
<organism evidence="8 9">
    <name type="scientific">Tetragenococcus muriaticus PMC-11-5</name>
    <dbReference type="NCBI Taxonomy" id="1302649"/>
    <lineage>
        <taxon>Bacteria</taxon>
        <taxon>Bacillati</taxon>
        <taxon>Bacillota</taxon>
        <taxon>Bacilli</taxon>
        <taxon>Lactobacillales</taxon>
        <taxon>Enterococcaceae</taxon>
        <taxon>Tetragenococcus</taxon>
    </lineage>
</organism>
<keyword evidence="5" id="KW-0564">Palmitate</keyword>
<feature type="chain" id="PRO_5039429506" evidence="7">
    <location>
        <begin position="21"/>
        <end position="141"/>
    </location>
</feature>
<accession>A0A091CFY8</accession>
<comment type="subcellular location">
    <subcellularLocation>
        <location evidence="1">Membrane</location>
        <topology evidence="1">Lipid-anchor</topology>
    </subcellularLocation>
</comment>
<dbReference type="PATRIC" id="fig|1302649.3.peg.95"/>
<evidence type="ECO:0000313" key="8">
    <source>
        <dbReference type="EMBL" id="KFN93718.1"/>
    </source>
</evidence>
<dbReference type="InterPro" id="IPR004872">
    <property type="entry name" value="Lipoprotein_NlpA"/>
</dbReference>
<evidence type="ECO:0000256" key="7">
    <source>
        <dbReference type="SAM" id="SignalP"/>
    </source>
</evidence>
<dbReference type="PANTHER" id="PTHR30429">
    <property type="entry name" value="D-METHIONINE-BINDING LIPOPROTEIN METQ"/>
    <property type="match status" value="1"/>
</dbReference>
<evidence type="ECO:0000256" key="1">
    <source>
        <dbReference type="ARBA" id="ARBA00004635"/>
    </source>
</evidence>
<protein>
    <submittedName>
        <fullName evidence="8">Substrate-binding component of an ABC superfamily methionine transporter</fullName>
    </submittedName>
</protein>
<name>A0A091CFY8_9ENTE</name>
<evidence type="ECO:0000256" key="5">
    <source>
        <dbReference type="ARBA" id="ARBA00023139"/>
    </source>
</evidence>
<proteinExistence type="inferred from homology"/>
<dbReference type="SUPFAM" id="SSF53850">
    <property type="entry name" value="Periplasmic binding protein-like II"/>
    <property type="match status" value="1"/>
</dbReference>
<dbReference type="Proteomes" id="UP000029380">
    <property type="component" value="Unassembled WGS sequence"/>
</dbReference>
<evidence type="ECO:0000256" key="4">
    <source>
        <dbReference type="ARBA" id="ARBA00023136"/>
    </source>
</evidence>
<feature type="signal peptide" evidence="7">
    <location>
        <begin position="1"/>
        <end position="20"/>
    </location>
</feature>
<evidence type="ECO:0000256" key="2">
    <source>
        <dbReference type="ARBA" id="ARBA00008973"/>
    </source>
</evidence>
<dbReference type="Pfam" id="PF03180">
    <property type="entry name" value="Lipoprotein_9"/>
    <property type="match status" value="1"/>
</dbReference>
<comment type="caution">
    <text evidence="8">The sequence shown here is derived from an EMBL/GenBank/DDBJ whole genome shotgun (WGS) entry which is preliminary data.</text>
</comment>
<gene>
    <name evidence="8" type="ORF">TMUPMC115_0095</name>
</gene>
<dbReference type="PROSITE" id="PS51257">
    <property type="entry name" value="PROKAR_LIPOPROTEIN"/>
    <property type="match status" value="1"/>
</dbReference>
<comment type="similarity">
    <text evidence="2">Belongs to the NlpA lipoprotein family.</text>
</comment>
<evidence type="ECO:0000256" key="6">
    <source>
        <dbReference type="ARBA" id="ARBA00023288"/>
    </source>
</evidence>
<keyword evidence="6" id="KW-0449">Lipoprotein</keyword>
<evidence type="ECO:0000256" key="3">
    <source>
        <dbReference type="ARBA" id="ARBA00022729"/>
    </source>
</evidence>
<dbReference type="EMBL" id="JPVU01000014">
    <property type="protein sequence ID" value="KFN93718.1"/>
    <property type="molecule type" value="Genomic_DNA"/>
</dbReference>
<evidence type="ECO:0000313" key="9">
    <source>
        <dbReference type="Proteomes" id="UP000029380"/>
    </source>
</evidence>
<dbReference type="GO" id="GO:0016020">
    <property type="term" value="C:membrane"/>
    <property type="evidence" value="ECO:0007669"/>
    <property type="project" value="UniProtKB-SubCell"/>
</dbReference>
<dbReference type="PANTHER" id="PTHR30429:SF3">
    <property type="entry name" value="LIPOPROTEIN"/>
    <property type="match status" value="1"/>
</dbReference>
<dbReference type="RefSeq" id="WP_269318117.1">
    <property type="nucleotide sequence ID" value="NZ_JPVU01000014.1"/>
</dbReference>